<evidence type="ECO:0000256" key="1">
    <source>
        <dbReference type="SAM" id="MobiDB-lite"/>
    </source>
</evidence>
<proteinExistence type="predicted"/>
<dbReference type="OrthoDB" id="5426797at2759"/>
<dbReference type="EMBL" id="MU006247">
    <property type="protein sequence ID" value="KAF2818949.1"/>
    <property type="molecule type" value="Genomic_DNA"/>
</dbReference>
<feature type="compositionally biased region" description="Polar residues" evidence="1">
    <location>
        <begin position="1"/>
        <end position="13"/>
    </location>
</feature>
<dbReference type="AlphaFoldDB" id="A0A6A6ZDZ4"/>
<accession>A0A6A6ZDZ4</accession>
<evidence type="ECO:0000313" key="3">
    <source>
        <dbReference type="Proteomes" id="UP000799424"/>
    </source>
</evidence>
<reference evidence="2" key="1">
    <citation type="journal article" date="2020" name="Stud. Mycol.">
        <title>101 Dothideomycetes genomes: a test case for predicting lifestyles and emergence of pathogens.</title>
        <authorList>
            <person name="Haridas S."/>
            <person name="Albert R."/>
            <person name="Binder M."/>
            <person name="Bloem J."/>
            <person name="Labutti K."/>
            <person name="Salamov A."/>
            <person name="Andreopoulos B."/>
            <person name="Baker S."/>
            <person name="Barry K."/>
            <person name="Bills G."/>
            <person name="Bluhm B."/>
            <person name="Cannon C."/>
            <person name="Castanera R."/>
            <person name="Culley D."/>
            <person name="Daum C."/>
            <person name="Ezra D."/>
            <person name="Gonzalez J."/>
            <person name="Henrissat B."/>
            <person name="Kuo A."/>
            <person name="Liang C."/>
            <person name="Lipzen A."/>
            <person name="Lutzoni F."/>
            <person name="Magnuson J."/>
            <person name="Mondo S."/>
            <person name="Nolan M."/>
            <person name="Ohm R."/>
            <person name="Pangilinan J."/>
            <person name="Park H.-J."/>
            <person name="Ramirez L."/>
            <person name="Alfaro M."/>
            <person name="Sun H."/>
            <person name="Tritt A."/>
            <person name="Yoshinaga Y."/>
            <person name="Zwiers L.-H."/>
            <person name="Turgeon B."/>
            <person name="Goodwin S."/>
            <person name="Spatafora J."/>
            <person name="Crous P."/>
            <person name="Grigoriev I."/>
        </authorList>
    </citation>
    <scope>NUCLEOTIDE SEQUENCE</scope>
    <source>
        <strain evidence="2">CBS 113818</strain>
    </source>
</reference>
<dbReference type="PANTHER" id="PTHR37535:SF3">
    <property type="entry name" value="FLUG DOMAIN-CONTAINING PROTEIN"/>
    <property type="match status" value="1"/>
</dbReference>
<feature type="region of interest" description="Disordered" evidence="1">
    <location>
        <begin position="1"/>
        <end position="76"/>
    </location>
</feature>
<organism evidence="2 3">
    <name type="scientific">Ophiobolus disseminans</name>
    <dbReference type="NCBI Taxonomy" id="1469910"/>
    <lineage>
        <taxon>Eukaryota</taxon>
        <taxon>Fungi</taxon>
        <taxon>Dikarya</taxon>
        <taxon>Ascomycota</taxon>
        <taxon>Pezizomycotina</taxon>
        <taxon>Dothideomycetes</taxon>
        <taxon>Pleosporomycetidae</taxon>
        <taxon>Pleosporales</taxon>
        <taxon>Pleosporineae</taxon>
        <taxon>Phaeosphaeriaceae</taxon>
        <taxon>Ophiobolus</taxon>
    </lineage>
</organism>
<dbReference type="PANTHER" id="PTHR37535">
    <property type="entry name" value="FLUG DOMAIN PROTEIN"/>
    <property type="match status" value="1"/>
</dbReference>
<dbReference type="Proteomes" id="UP000799424">
    <property type="component" value="Unassembled WGS sequence"/>
</dbReference>
<keyword evidence="3" id="KW-1185">Reference proteome</keyword>
<evidence type="ECO:0000313" key="2">
    <source>
        <dbReference type="EMBL" id="KAF2818949.1"/>
    </source>
</evidence>
<feature type="compositionally biased region" description="Acidic residues" evidence="1">
    <location>
        <begin position="60"/>
        <end position="70"/>
    </location>
</feature>
<sequence>MPSSTKRTTTRVLATSAAVTDVAPTRNLYPSRRSDPSSRTNSDSCREGDQSTKSFSDTYSDPDTEADTDIEPGTSEDAGLLLEETSEPDLDSEAERKKHSRLKKESSIRSYWKRLSMCYMDLTHHKMDANILTDDLYAILHALWVDGTKPLYGFIRVQISLLLLLSAATATRPGAIVKSASAKGSNKALSFKNIEILKVRSIVDPRQSTVVANINLENIKNKDKDRKP</sequence>
<gene>
    <name evidence="2" type="ORF">CC86DRAFT_450230</name>
</gene>
<name>A0A6A6ZDZ4_9PLEO</name>
<protein>
    <submittedName>
        <fullName evidence="2">Uncharacterized protein</fullName>
    </submittedName>
</protein>